<evidence type="ECO:0000313" key="3">
    <source>
        <dbReference type="Proteomes" id="UP001472677"/>
    </source>
</evidence>
<protein>
    <submittedName>
        <fullName evidence="2">Uncharacterized protein</fullName>
    </submittedName>
</protein>
<dbReference type="EMBL" id="JBBPBM010000406">
    <property type="protein sequence ID" value="KAK8495780.1"/>
    <property type="molecule type" value="Genomic_DNA"/>
</dbReference>
<gene>
    <name evidence="2" type="ORF">V6N12_032783</name>
</gene>
<reference evidence="2 3" key="1">
    <citation type="journal article" date="2024" name="G3 (Bethesda)">
        <title>Genome assembly of Hibiscus sabdariffa L. provides insights into metabolisms of medicinal natural products.</title>
        <authorList>
            <person name="Kim T."/>
        </authorList>
    </citation>
    <scope>NUCLEOTIDE SEQUENCE [LARGE SCALE GENOMIC DNA]</scope>
    <source>
        <strain evidence="2">TK-2024</strain>
        <tissue evidence="2">Old leaves</tissue>
    </source>
</reference>
<comment type="caution">
    <text evidence="2">The sequence shown here is derived from an EMBL/GenBank/DDBJ whole genome shotgun (WGS) entry which is preliminary data.</text>
</comment>
<evidence type="ECO:0000256" key="1">
    <source>
        <dbReference type="SAM" id="MobiDB-lite"/>
    </source>
</evidence>
<name>A0ABR2APL2_9ROSI</name>
<organism evidence="2 3">
    <name type="scientific">Hibiscus sabdariffa</name>
    <name type="common">roselle</name>
    <dbReference type="NCBI Taxonomy" id="183260"/>
    <lineage>
        <taxon>Eukaryota</taxon>
        <taxon>Viridiplantae</taxon>
        <taxon>Streptophyta</taxon>
        <taxon>Embryophyta</taxon>
        <taxon>Tracheophyta</taxon>
        <taxon>Spermatophyta</taxon>
        <taxon>Magnoliopsida</taxon>
        <taxon>eudicotyledons</taxon>
        <taxon>Gunneridae</taxon>
        <taxon>Pentapetalae</taxon>
        <taxon>rosids</taxon>
        <taxon>malvids</taxon>
        <taxon>Malvales</taxon>
        <taxon>Malvaceae</taxon>
        <taxon>Malvoideae</taxon>
        <taxon>Hibiscus</taxon>
    </lineage>
</organism>
<accession>A0ABR2APL2</accession>
<sequence length="82" mass="9654">MKNTFLKEFDLNCPQYNYLSQGVIKKTFLKEFDLNRPQYIYQSEDDINTLKKDDQSHDSTNKDEQTQKTKTSIVMDLAKAVL</sequence>
<feature type="region of interest" description="Disordered" evidence="1">
    <location>
        <begin position="45"/>
        <end position="70"/>
    </location>
</feature>
<proteinExistence type="predicted"/>
<dbReference type="Proteomes" id="UP001472677">
    <property type="component" value="Unassembled WGS sequence"/>
</dbReference>
<keyword evidence="3" id="KW-1185">Reference proteome</keyword>
<feature type="compositionally biased region" description="Basic and acidic residues" evidence="1">
    <location>
        <begin position="48"/>
        <end position="67"/>
    </location>
</feature>
<evidence type="ECO:0000313" key="2">
    <source>
        <dbReference type="EMBL" id="KAK8495780.1"/>
    </source>
</evidence>